<dbReference type="SUPFAM" id="SSF54631">
    <property type="entry name" value="CBS-domain pair"/>
    <property type="match status" value="1"/>
</dbReference>
<sequence>MGAVHPLKLAYAREQPSGLAHYLATQGQEAVSDALDGLPPETAVAVVARLPQGHLLRTLAGESDDQLALWLDAATPDHALSLLLHLEEARRPRILGRISSRRKRRTLERLLVYPRSTVGALVDPTATRLNADIQLEEAVAILRSDDHRGKEVVWLVGEDDAYLGLLDLRSALVASSGQVPLRRLLTQTRALQADTTLRDARDFPEWLRHPRLAVTDHGGRFLGELTRQRLMAALQGTQPANHGVAEGVNDLARQYFRILGICLDDLFGLQGRKR</sequence>
<feature type="domain" description="Magnesium transporter MgtE intracellular" evidence="1">
    <location>
        <begin position="16"/>
        <end position="114"/>
    </location>
</feature>
<protein>
    <submittedName>
        <fullName evidence="2">MgtE-like protein</fullName>
    </submittedName>
</protein>
<evidence type="ECO:0000313" key="3">
    <source>
        <dbReference type="Proteomes" id="UP000295830"/>
    </source>
</evidence>
<dbReference type="EMBL" id="SOAX01000003">
    <property type="protein sequence ID" value="TDT41590.1"/>
    <property type="molecule type" value="Genomic_DNA"/>
</dbReference>
<dbReference type="InterPro" id="IPR046342">
    <property type="entry name" value="CBS_dom_sf"/>
</dbReference>
<accession>A0A4R7JTH7</accession>
<reference evidence="2 3" key="1">
    <citation type="submission" date="2019-03" db="EMBL/GenBank/DDBJ databases">
        <title>Genomic Encyclopedia of Type Strains, Phase IV (KMG-IV): sequencing the most valuable type-strain genomes for metagenomic binning, comparative biology and taxonomic classification.</title>
        <authorList>
            <person name="Goeker M."/>
        </authorList>
    </citation>
    <scope>NUCLEOTIDE SEQUENCE [LARGE SCALE GENOMIC DNA]</scope>
    <source>
        <strain evidence="2 3">DSM 15505</strain>
    </source>
</reference>
<dbReference type="PANTHER" id="PTHR43773:SF1">
    <property type="entry name" value="MAGNESIUM TRANSPORTER MGTE"/>
    <property type="match status" value="1"/>
</dbReference>
<gene>
    <name evidence="2" type="ORF">DES49_1687</name>
</gene>
<proteinExistence type="predicted"/>
<dbReference type="Pfam" id="PF03448">
    <property type="entry name" value="MgtE_N"/>
    <property type="match status" value="1"/>
</dbReference>
<dbReference type="InterPro" id="IPR006668">
    <property type="entry name" value="Mg_transptr_MgtE_intracell_dom"/>
</dbReference>
<dbReference type="AlphaFoldDB" id="A0A4R7JTH7"/>
<comment type="caution">
    <text evidence="2">The sequence shown here is derived from an EMBL/GenBank/DDBJ whole genome shotgun (WGS) entry which is preliminary data.</text>
</comment>
<dbReference type="InterPro" id="IPR006669">
    <property type="entry name" value="MgtE_transporter"/>
</dbReference>
<dbReference type="SUPFAM" id="SSF158791">
    <property type="entry name" value="MgtE N-terminal domain-like"/>
    <property type="match status" value="1"/>
</dbReference>
<dbReference type="Proteomes" id="UP000295830">
    <property type="component" value="Unassembled WGS sequence"/>
</dbReference>
<name>A0A4R7JTH7_9GAMM</name>
<dbReference type="Gene3D" id="3.10.580.10">
    <property type="entry name" value="CBS-domain"/>
    <property type="match status" value="1"/>
</dbReference>
<keyword evidence="3" id="KW-1185">Reference proteome</keyword>
<evidence type="ECO:0000313" key="2">
    <source>
        <dbReference type="EMBL" id="TDT41590.1"/>
    </source>
</evidence>
<dbReference type="GO" id="GO:0016020">
    <property type="term" value="C:membrane"/>
    <property type="evidence" value="ECO:0007669"/>
    <property type="project" value="InterPro"/>
</dbReference>
<dbReference type="PANTHER" id="PTHR43773">
    <property type="entry name" value="MAGNESIUM TRANSPORTER MGTE"/>
    <property type="match status" value="1"/>
</dbReference>
<organism evidence="2 3">
    <name type="scientific">Halospina denitrificans</name>
    <dbReference type="NCBI Taxonomy" id="332522"/>
    <lineage>
        <taxon>Bacteria</taxon>
        <taxon>Pseudomonadati</taxon>
        <taxon>Pseudomonadota</taxon>
        <taxon>Gammaproteobacteria</taxon>
        <taxon>Halospina</taxon>
    </lineage>
</organism>
<evidence type="ECO:0000259" key="1">
    <source>
        <dbReference type="Pfam" id="PF03448"/>
    </source>
</evidence>
<dbReference type="RefSeq" id="WP_166646038.1">
    <property type="nucleotide sequence ID" value="NZ_SOAX01000003.1"/>
</dbReference>
<dbReference type="GO" id="GO:0015095">
    <property type="term" value="F:magnesium ion transmembrane transporter activity"/>
    <property type="evidence" value="ECO:0007669"/>
    <property type="project" value="InterPro"/>
</dbReference>